<evidence type="ECO:0000259" key="6">
    <source>
        <dbReference type="Pfam" id="PF02668"/>
    </source>
</evidence>
<protein>
    <submittedName>
        <fullName evidence="7">Clavaminate synthase-like protein</fullName>
    </submittedName>
</protein>
<keyword evidence="5" id="KW-0408">Iron</keyword>
<proteinExistence type="inferred from homology"/>
<evidence type="ECO:0000313" key="8">
    <source>
        <dbReference type="Proteomes" id="UP000254866"/>
    </source>
</evidence>
<evidence type="ECO:0000256" key="5">
    <source>
        <dbReference type="ARBA" id="ARBA00023004"/>
    </source>
</evidence>
<keyword evidence="8" id="KW-1185">Reference proteome</keyword>
<dbReference type="Proteomes" id="UP000254866">
    <property type="component" value="Unassembled WGS sequence"/>
</dbReference>
<dbReference type="STRING" id="2656787.A0A370TCU4"/>
<dbReference type="GO" id="GO:0046872">
    <property type="term" value="F:metal ion binding"/>
    <property type="evidence" value="ECO:0007669"/>
    <property type="project" value="UniProtKB-KW"/>
</dbReference>
<dbReference type="OrthoDB" id="5818554at2759"/>
<evidence type="ECO:0000256" key="2">
    <source>
        <dbReference type="ARBA" id="ARBA00022723"/>
    </source>
</evidence>
<dbReference type="PANTHER" id="PTHR43779">
    <property type="entry name" value="DIOXYGENASE RV0097-RELATED"/>
    <property type="match status" value="1"/>
</dbReference>
<comment type="similarity">
    <text evidence="1">Belongs to the TfdA dioxygenase family.</text>
</comment>
<organism evidence="7 8">
    <name type="scientific">Venustampulla echinocandica</name>
    <dbReference type="NCBI Taxonomy" id="2656787"/>
    <lineage>
        <taxon>Eukaryota</taxon>
        <taxon>Fungi</taxon>
        <taxon>Dikarya</taxon>
        <taxon>Ascomycota</taxon>
        <taxon>Pezizomycotina</taxon>
        <taxon>Leotiomycetes</taxon>
        <taxon>Helotiales</taxon>
        <taxon>Pleuroascaceae</taxon>
        <taxon>Venustampulla</taxon>
    </lineage>
</organism>
<comment type="caution">
    <text evidence="7">The sequence shown here is derived from an EMBL/GenBank/DDBJ whole genome shotgun (WGS) entry which is preliminary data.</text>
</comment>
<dbReference type="AlphaFoldDB" id="A0A370TCU4"/>
<dbReference type="SUPFAM" id="SSF51197">
    <property type="entry name" value="Clavaminate synthase-like"/>
    <property type="match status" value="1"/>
</dbReference>
<evidence type="ECO:0000313" key="7">
    <source>
        <dbReference type="EMBL" id="RDL32041.1"/>
    </source>
</evidence>
<feature type="domain" description="TauD/TfdA-like" evidence="6">
    <location>
        <begin position="12"/>
        <end position="295"/>
    </location>
</feature>
<dbReference type="RefSeq" id="XP_031865973.1">
    <property type="nucleotide sequence ID" value="XM_032018066.1"/>
</dbReference>
<dbReference type="GO" id="GO:0051213">
    <property type="term" value="F:dioxygenase activity"/>
    <property type="evidence" value="ECO:0007669"/>
    <property type="project" value="UniProtKB-KW"/>
</dbReference>
<keyword evidence="4" id="KW-0560">Oxidoreductase</keyword>
<gene>
    <name evidence="7" type="ORF">BP5553_09443</name>
</gene>
<name>A0A370TCU4_9HELO</name>
<evidence type="ECO:0000256" key="3">
    <source>
        <dbReference type="ARBA" id="ARBA00022964"/>
    </source>
</evidence>
<dbReference type="InterPro" id="IPR051178">
    <property type="entry name" value="TfdA_dioxygenase"/>
</dbReference>
<dbReference type="EMBL" id="NPIC01000011">
    <property type="protein sequence ID" value="RDL32041.1"/>
    <property type="molecule type" value="Genomic_DNA"/>
</dbReference>
<keyword evidence="3" id="KW-0223">Dioxygenase</keyword>
<dbReference type="Pfam" id="PF02668">
    <property type="entry name" value="TauD"/>
    <property type="match status" value="1"/>
</dbReference>
<accession>A0A370TCU4</accession>
<evidence type="ECO:0000256" key="1">
    <source>
        <dbReference type="ARBA" id="ARBA00005896"/>
    </source>
</evidence>
<dbReference type="PANTHER" id="PTHR43779:SF3">
    <property type="entry name" value="(3R)-3-[(CARBOXYMETHYL)AMINO]FATTY ACID OXYGENASE_DECARBOXYLASE"/>
    <property type="match status" value="1"/>
</dbReference>
<dbReference type="InterPro" id="IPR042098">
    <property type="entry name" value="TauD-like_sf"/>
</dbReference>
<sequence length="333" mass="37093">MPTTAEFPLLQVTELHPTFAAEVTGLNLAKPIPDDVFQEIVSVIAKYGVVALRDTGLDDTTHVEFSRRFGELDDIRPYMQKGPGRKLRYEHLELFDAGNVNDDGNLLTPDHPRSHYNKGNGLFHVDSSFNPRRASYSLLRGVVLPPSETGGNTDFADTRTAFDGLPEDLKKTLIEKDYAVAHSIHHSRKVADPEFFKDLDPTTIKMSKHRLVQKHEPSQRMNLYVAAHAHHVEGLPEAESTELLKTLMEHATQDKYTTSISWKQPGDLIVWDNTSVMHRSGKFAGGYVRDMRRTTVHDGSPTAWGLNQMGEKKGGFAVDSKGMVAIPAEPVAV</sequence>
<dbReference type="InterPro" id="IPR003819">
    <property type="entry name" value="TauD/TfdA-like"/>
</dbReference>
<dbReference type="GeneID" id="43602292"/>
<evidence type="ECO:0000256" key="4">
    <source>
        <dbReference type="ARBA" id="ARBA00023002"/>
    </source>
</evidence>
<reference evidence="7 8" key="1">
    <citation type="journal article" date="2018" name="IMA Fungus">
        <title>IMA Genome-F 9: Draft genome sequence of Annulohypoxylon stygium, Aspergillus mulundensis, Berkeleyomyces basicola (syn. Thielaviopsis basicola), Ceratocystis smalleyi, two Cercospora beticola strains, Coleophoma cylindrospora, Fusarium fracticaudum, Phialophora cf. hyalina, and Morchella septimelata.</title>
        <authorList>
            <person name="Wingfield B.D."/>
            <person name="Bills G.F."/>
            <person name="Dong Y."/>
            <person name="Huang W."/>
            <person name="Nel W.J."/>
            <person name="Swalarsk-Parry B.S."/>
            <person name="Vaghefi N."/>
            <person name="Wilken P.M."/>
            <person name="An Z."/>
            <person name="de Beer Z.W."/>
            <person name="De Vos L."/>
            <person name="Chen L."/>
            <person name="Duong T.A."/>
            <person name="Gao Y."/>
            <person name="Hammerbacher A."/>
            <person name="Kikkert J.R."/>
            <person name="Li Y."/>
            <person name="Li H."/>
            <person name="Li K."/>
            <person name="Li Q."/>
            <person name="Liu X."/>
            <person name="Ma X."/>
            <person name="Naidoo K."/>
            <person name="Pethybridge S.J."/>
            <person name="Sun J."/>
            <person name="Steenkamp E.T."/>
            <person name="van der Nest M.A."/>
            <person name="van Wyk S."/>
            <person name="Wingfield M.J."/>
            <person name="Xiong C."/>
            <person name="Yue Q."/>
            <person name="Zhang X."/>
        </authorList>
    </citation>
    <scope>NUCLEOTIDE SEQUENCE [LARGE SCALE GENOMIC DNA]</scope>
    <source>
        <strain evidence="7 8">BP 5553</strain>
    </source>
</reference>
<dbReference type="Gene3D" id="3.60.130.10">
    <property type="entry name" value="Clavaminate synthase-like"/>
    <property type="match status" value="1"/>
</dbReference>
<keyword evidence="2" id="KW-0479">Metal-binding</keyword>